<evidence type="ECO:0000313" key="2">
    <source>
        <dbReference type="EMBL" id="MDQ0158810.1"/>
    </source>
</evidence>
<comment type="caution">
    <text evidence="2">The sequence shown here is derived from an EMBL/GenBank/DDBJ whole genome shotgun (WGS) entry which is preliminary data.</text>
</comment>
<protein>
    <submittedName>
        <fullName evidence="2">Uncharacterized protein</fullName>
    </submittedName>
</protein>
<evidence type="ECO:0000256" key="1">
    <source>
        <dbReference type="SAM" id="MobiDB-lite"/>
    </source>
</evidence>
<feature type="compositionally biased region" description="Acidic residues" evidence="1">
    <location>
        <begin position="60"/>
        <end position="70"/>
    </location>
</feature>
<dbReference type="RefSeq" id="WP_306974792.1">
    <property type="nucleotide sequence ID" value="NZ_JAUSTQ010000002.1"/>
</dbReference>
<keyword evidence="3" id="KW-1185">Reference proteome</keyword>
<gene>
    <name evidence="2" type="ORF">J2S77_000766</name>
</gene>
<sequence>MAYQVIRAFRDKQDNKRHYRKGDTFPEKGEVSQERLDELLSKENDVKAPLIEKVGTDEVKEPEEAENELK</sequence>
<accession>A0ABT9VD77</accession>
<proteinExistence type="predicted"/>
<dbReference type="Proteomes" id="UP001224359">
    <property type="component" value="Unassembled WGS sequence"/>
</dbReference>
<evidence type="ECO:0000313" key="3">
    <source>
        <dbReference type="Proteomes" id="UP001224359"/>
    </source>
</evidence>
<feature type="region of interest" description="Disordered" evidence="1">
    <location>
        <begin position="51"/>
        <end position="70"/>
    </location>
</feature>
<dbReference type="EMBL" id="JAUSTQ010000002">
    <property type="protein sequence ID" value="MDQ0158810.1"/>
    <property type="molecule type" value="Genomic_DNA"/>
</dbReference>
<name>A0ABT9VD77_9BACI</name>
<reference evidence="2 3" key="1">
    <citation type="submission" date="2023-07" db="EMBL/GenBank/DDBJ databases">
        <title>Genomic Encyclopedia of Type Strains, Phase IV (KMG-IV): sequencing the most valuable type-strain genomes for metagenomic binning, comparative biology and taxonomic classification.</title>
        <authorList>
            <person name="Goeker M."/>
        </authorList>
    </citation>
    <scope>NUCLEOTIDE SEQUENCE [LARGE SCALE GENOMIC DNA]</scope>
    <source>
        <strain evidence="2 3">DSM 16460</strain>
    </source>
</reference>
<organism evidence="2 3">
    <name type="scientific">Alkalibacillus salilacus</name>
    <dbReference type="NCBI Taxonomy" id="284582"/>
    <lineage>
        <taxon>Bacteria</taxon>
        <taxon>Bacillati</taxon>
        <taxon>Bacillota</taxon>
        <taxon>Bacilli</taxon>
        <taxon>Bacillales</taxon>
        <taxon>Bacillaceae</taxon>
        <taxon>Alkalibacillus</taxon>
    </lineage>
</organism>